<protein>
    <recommendedName>
        <fullName evidence="3">PiggyBac transposable element-derived protein domain-containing protein</fullName>
    </recommendedName>
</protein>
<evidence type="ECO:0008006" key="3">
    <source>
        <dbReference type="Google" id="ProtNLM"/>
    </source>
</evidence>
<dbReference type="Proteomes" id="UP001162162">
    <property type="component" value="Unassembled WGS sequence"/>
</dbReference>
<sequence>MRDVPACNVFDYDETNLQDDPAEKMWPYWTEMGPKGNHAALNVAVFWERVTIEHITAGWTLKYLQIGTNRPFCPMQKDCRGVKCY</sequence>
<evidence type="ECO:0000313" key="1">
    <source>
        <dbReference type="EMBL" id="KAJ8935551.1"/>
    </source>
</evidence>
<dbReference type="AlphaFoldDB" id="A0AAV8XAP5"/>
<proteinExistence type="predicted"/>
<accession>A0AAV8XAP5</accession>
<dbReference type="EMBL" id="JAPWTK010000866">
    <property type="protein sequence ID" value="KAJ8935551.1"/>
    <property type="molecule type" value="Genomic_DNA"/>
</dbReference>
<evidence type="ECO:0000313" key="2">
    <source>
        <dbReference type="Proteomes" id="UP001162162"/>
    </source>
</evidence>
<name>A0AAV8XAP5_9CUCU</name>
<keyword evidence="2" id="KW-1185">Reference proteome</keyword>
<gene>
    <name evidence="1" type="ORF">NQ318_005926</name>
</gene>
<comment type="caution">
    <text evidence="1">The sequence shown here is derived from an EMBL/GenBank/DDBJ whole genome shotgun (WGS) entry which is preliminary data.</text>
</comment>
<organism evidence="1 2">
    <name type="scientific">Aromia moschata</name>
    <dbReference type="NCBI Taxonomy" id="1265417"/>
    <lineage>
        <taxon>Eukaryota</taxon>
        <taxon>Metazoa</taxon>
        <taxon>Ecdysozoa</taxon>
        <taxon>Arthropoda</taxon>
        <taxon>Hexapoda</taxon>
        <taxon>Insecta</taxon>
        <taxon>Pterygota</taxon>
        <taxon>Neoptera</taxon>
        <taxon>Endopterygota</taxon>
        <taxon>Coleoptera</taxon>
        <taxon>Polyphaga</taxon>
        <taxon>Cucujiformia</taxon>
        <taxon>Chrysomeloidea</taxon>
        <taxon>Cerambycidae</taxon>
        <taxon>Cerambycinae</taxon>
        <taxon>Callichromatini</taxon>
        <taxon>Aromia</taxon>
    </lineage>
</organism>
<reference evidence="1" key="1">
    <citation type="journal article" date="2023" name="Insect Mol. Biol.">
        <title>Genome sequencing provides insights into the evolution of gene families encoding plant cell wall-degrading enzymes in longhorned beetles.</title>
        <authorList>
            <person name="Shin N.R."/>
            <person name="Okamura Y."/>
            <person name="Kirsch R."/>
            <person name="Pauchet Y."/>
        </authorList>
    </citation>
    <scope>NUCLEOTIDE SEQUENCE</scope>
    <source>
        <strain evidence="1">AMC_N1</strain>
    </source>
</reference>